<feature type="transmembrane region" description="Helical" evidence="6">
    <location>
        <begin position="486"/>
        <end position="506"/>
    </location>
</feature>
<sequence>MALKRLLENLIRKKVKKEWLPETPLRRCLTTLDLTSLGFGTTVGAGLYVAIGEVARDTTGPSVVLSILLASVAALLCALSFAEYGSRFPDTGSSYIYTYTTLGEVWAFIVGWNIVLEFLISGASLARKSSEFINSASSGKLFLFFEEYLSTHWHVFGNERTFPDLLAAALVLAVMAVLCTGVHNSTNFHNVITAVNLLVITFIIIYGSFFANLQNWTHSFMPHGLHGILRGTAIAFLAFTGFDVVAEAAEEAIRPEKSIPRSLFLIIIMSTLAYVGVSTVLTLMMPYKKLKRGAFAPLADAFQERTFSGAKYIVLSGGICATISALFCCIYSTSRVVHSMSVDGLLFRCFSQINHKSQVPGRATFVSGIIMAILAMIFQVNQLVELLSIGTLVAYTQVAISVLVSRYQPGVESVPHPEGPNENITEWLRKLVFFSKEKKNTKQSRKAYERITSDEDKAISSHPQFSDSSDSTNSEVTEYTAYRAEVGVFCLVVSMAALAVMLRFIYDDIYKGKWWAVCLICFVSTIIIVSFLVVQLQPQNSATFPFMVCFVPFTPALTIFINILLLANLNEMTYVRFGVWMLLGFVIYLFYGYWHSLEGVKPTENLEDGDVRILQETPNIEQNINIPQLELLDGTSGDEFARKQSIKQNARVKLLDADWHWQKYLLQTLTHKMPCQNLCDNLHRKKPVVGWLTDSSLKRRLSVFDLTSLGVGTVVGIGVYVVAGELARDVAGPAIVLSFIIAFISATLCMLAYAEFSSRISKAGSAYIYTYVTLGEIWAFIVVWNIVLEYIIVGASLARACSEYIDTLFHGQIYRFFMQDIVTWNVPGIALFPDFLAGGLVIAAVILVCSGVRISTNVQKAVTVANFLIILFMIIYGILIADLNQWTNRFAPYGFRGVLQGAASCFFIFVGLDVITTAAEETIHPSRNIPLSLLLSISISTLALLGVSTVLIAILPYHELDTFAPLVTAFAKVGDFPVAQYIVACGGISATISALVCVVFSPSRLLYCMSLDGLFFGWFSHLSDITYAPVRATIFVGCFAAVLAVIFDLHQLVELLSIGTLLAYTMVTISVLVTRYQPDVESVYDNSIGERKAITVKWLQSLCLTHAGQQDGSHAEVPLISGEQETVRKNDRGSRKEPTQSTVFCVKLSVFFMVAGITAIIVILYTAFEQISKMEWWAMILICSFSGITVISFVAILLQPKNNTTFPFMVPGVPYIPTVSIFLNVLLITNLHWITFARFGVWMVVGKYA</sequence>
<evidence type="ECO:0000259" key="7">
    <source>
        <dbReference type="Pfam" id="PF13906"/>
    </source>
</evidence>
<feature type="transmembrane region" description="Helical" evidence="6">
    <location>
        <begin position="901"/>
        <end position="919"/>
    </location>
</feature>
<feature type="transmembrane region" description="Helical" evidence="6">
    <location>
        <begin position="105"/>
        <end position="126"/>
    </location>
</feature>
<feature type="domain" description="Cationic amino acid transporter C-terminal" evidence="7">
    <location>
        <begin position="546"/>
        <end position="596"/>
    </location>
</feature>
<dbReference type="Pfam" id="PF13906">
    <property type="entry name" value="AA_permease_C"/>
    <property type="match status" value="2"/>
</dbReference>
<dbReference type="Gene3D" id="1.20.1740.10">
    <property type="entry name" value="Amino acid/polyamine transporter I"/>
    <property type="match status" value="2"/>
</dbReference>
<feature type="transmembrane region" description="Helical" evidence="6">
    <location>
        <begin position="191"/>
        <end position="213"/>
    </location>
</feature>
<feature type="transmembrane region" description="Helical" evidence="6">
    <location>
        <begin position="363"/>
        <end position="380"/>
    </location>
</feature>
<keyword evidence="5 6" id="KW-0472">Membrane</keyword>
<evidence type="ECO:0000256" key="6">
    <source>
        <dbReference type="SAM" id="Phobius"/>
    </source>
</evidence>
<feature type="transmembrane region" description="Helical" evidence="6">
    <location>
        <begin position="573"/>
        <end position="594"/>
    </location>
</feature>
<feature type="transmembrane region" description="Helical" evidence="6">
    <location>
        <begin position="703"/>
        <end position="723"/>
    </location>
</feature>
<dbReference type="InterPro" id="IPR029485">
    <property type="entry name" value="CAT_C"/>
</dbReference>
<comment type="subcellular location">
    <subcellularLocation>
        <location evidence="1">Membrane</location>
        <topology evidence="1">Multi-pass membrane protein</topology>
    </subcellularLocation>
</comment>
<feature type="transmembrane region" description="Helical" evidence="6">
    <location>
        <begin position="512"/>
        <end position="534"/>
    </location>
</feature>
<feature type="transmembrane region" description="Helical" evidence="6">
    <location>
        <begin position="34"/>
        <end position="51"/>
    </location>
</feature>
<feature type="transmembrane region" description="Helical" evidence="6">
    <location>
        <begin position="978"/>
        <end position="1000"/>
    </location>
</feature>
<comment type="caution">
    <text evidence="8">The sequence shown here is derived from an EMBL/GenBank/DDBJ whole genome shotgun (WGS) entry which is preliminary data.</text>
</comment>
<evidence type="ECO:0000256" key="3">
    <source>
        <dbReference type="ARBA" id="ARBA00022692"/>
    </source>
</evidence>
<evidence type="ECO:0000313" key="8">
    <source>
        <dbReference type="EMBL" id="CAH3140082.1"/>
    </source>
</evidence>
<feature type="transmembrane region" description="Helical" evidence="6">
    <location>
        <begin position="861"/>
        <end position="881"/>
    </location>
</feature>
<feature type="transmembrane region" description="Helical" evidence="6">
    <location>
        <begin position="1028"/>
        <end position="1047"/>
    </location>
</feature>
<keyword evidence="9" id="KW-1185">Reference proteome</keyword>
<reference evidence="8 9" key="1">
    <citation type="submission" date="2022-05" db="EMBL/GenBank/DDBJ databases">
        <authorList>
            <consortium name="Genoscope - CEA"/>
            <person name="William W."/>
        </authorList>
    </citation>
    <scope>NUCLEOTIDE SEQUENCE [LARGE SCALE GENOMIC DNA]</scope>
</reference>
<feature type="transmembrane region" description="Helical" evidence="6">
    <location>
        <begin position="1176"/>
        <end position="1198"/>
    </location>
</feature>
<evidence type="ECO:0000256" key="2">
    <source>
        <dbReference type="ARBA" id="ARBA00022448"/>
    </source>
</evidence>
<keyword evidence="2" id="KW-0813">Transport</keyword>
<evidence type="ECO:0000256" key="4">
    <source>
        <dbReference type="ARBA" id="ARBA00022989"/>
    </source>
</evidence>
<feature type="transmembrane region" description="Helical" evidence="6">
    <location>
        <begin position="1141"/>
        <end position="1164"/>
    </location>
</feature>
<feature type="transmembrane region" description="Helical" evidence="6">
    <location>
        <begin position="1218"/>
        <end position="1245"/>
    </location>
</feature>
<feature type="transmembrane region" description="Helical" evidence="6">
    <location>
        <begin position="828"/>
        <end position="849"/>
    </location>
</feature>
<keyword evidence="3 6" id="KW-0812">Transmembrane</keyword>
<feature type="transmembrane region" description="Helical" evidence="6">
    <location>
        <begin position="386"/>
        <end position="404"/>
    </location>
</feature>
<dbReference type="Pfam" id="PF13520">
    <property type="entry name" value="AA_permease_2"/>
    <property type="match status" value="2"/>
</dbReference>
<feature type="domain" description="Cationic amino acid transporter C-terminal" evidence="7">
    <location>
        <begin position="1208"/>
        <end position="1246"/>
    </location>
</feature>
<feature type="transmembrane region" description="Helical" evidence="6">
    <location>
        <begin position="735"/>
        <end position="754"/>
    </location>
</feature>
<dbReference type="InterPro" id="IPR002293">
    <property type="entry name" value="AA/rel_permease1"/>
</dbReference>
<feature type="transmembrane region" description="Helical" evidence="6">
    <location>
        <begin position="165"/>
        <end position="185"/>
    </location>
</feature>
<evidence type="ECO:0000313" key="9">
    <source>
        <dbReference type="Proteomes" id="UP001159427"/>
    </source>
</evidence>
<evidence type="ECO:0000256" key="5">
    <source>
        <dbReference type="ARBA" id="ARBA00023136"/>
    </source>
</evidence>
<organism evidence="8 9">
    <name type="scientific">Porites evermanni</name>
    <dbReference type="NCBI Taxonomy" id="104178"/>
    <lineage>
        <taxon>Eukaryota</taxon>
        <taxon>Metazoa</taxon>
        <taxon>Cnidaria</taxon>
        <taxon>Anthozoa</taxon>
        <taxon>Hexacorallia</taxon>
        <taxon>Scleractinia</taxon>
        <taxon>Fungiina</taxon>
        <taxon>Poritidae</taxon>
        <taxon>Porites</taxon>
    </lineage>
</organism>
<evidence type="ECO:0000256" key="1">
    <source>
        <dbReference type="ARBA" id="ARBA00004141"/>
    </source>
</evidence>
<name>A0ABN8PEN9_9CNID</name>
<dbReference type="PANTHER" id="PTHR43243:SF4">
    <property type="entry name" value="CATIONIC AMINO ACID TRANSPORTER 4"/>
    <property type="match status" value="1"/>
</dbReference>
<accession>A0ABN8PEN9</accession>
<dbReference type="Proteomes" id="UP001159427">
    <property type="component" value="Unassembled WGS sequence"/>
</dbReference>
<dbReference type="EMBL" id="CALNXI010000793">
    <property type="protein sequence ID" value="CAH3140082.1"/>
    <property type="molecule type" value="Genomic_DNA"/>
</dbReference>
<feature type="transmembrane region" description="Helical" evidence="6">
    <location>
        <begin position="931"/>
        <end position="958"/>
    </location>
</feature>
<feature type="transmembrane region" description="Helical" evidence="6">
    <location>
        <begin position="312"/>
        <end position="331"/>
    </location>
</feature>
<dbReference type="PANTHER" id="PTHR43243">
    <property type="entry name" value="INNER MEMBRANE TRANSPORTER YGJI-RELATED"/>
    <property type="match status" value="1"/>
</dbReference>
<proteinExistence type="predicted"/>
<feature type="transmembrane region" description="Helical" evidence="6">
    <location>
        <begin position="1052"/>
        <end position="1073"/>
    </location>
</feature>
<feature type="transmembrane region" description="Helical" evidence="6">
    <location>
        <begin position="546"/>
        <end position="567"/>
    </location>
</feature>
<protein>
    <recommendedName>
        <fullName evidence="7">Cationic amino acid transporter C-terminal domain-containing protein</fullName>
    </recommendedName>
</protein>
<keyword evidence="4 6" id="KW-1133">Transmembrane helix</keyword>
<gene>
    <name evidence="8" type="ORF">PEVE_00041562</name>
</gene>
<feature type="transmembrane region" description="Helical" evidence="6">
    <location>
        <begin position="263"/>
        <end position="285"/>
    </location>
</feature>
<feature type="transmembrane region" description="Helical" evidence="6">
    <location>
        <begin position="63"/>
        <end position="85"/>
    </location>
</feature>